<evidence type="ECO:0000256" key="2">
    <source>
        <dbReference type="ARBA" id="ARBA00010790"/>
    </source>
</evidence>
<comment type="similarity">
    <text evidence="2 7">Belongs to the GMC oxidoreductase family.</text>
</comment>
<keyword evidence="8" id="KW-0472">Membrane</keyword>
<feature type="domain" description="Glucose-methanol-choline oxidoreductase N-terminal" evidence="10">
    <location>
        <begin position="307"/>
        <end position="321"/>
    </location>
</feature>
<keyword evidence="8" id="KW-0812">Transmembrane</keyword>
<protein>
    <recommendedName>
        <fullName evidence="9 10">Glucose-methanol-choline oxidoreductase N-terminal domain-containing protein</fullName>
    </recommendedName>
</protein>
<evidence type="ECO:0000256" key="1">
    <source>
        <dbReference type="ARBA" id="ARBA00001974"/>
    </source>
</evidence>
<reference evidence="11 12" key="1">
    <citation type="journal article" date="2018" name="Nat. Ecol. Evol.">
        <title>Genomic signatures of mitonuclear coevolution across populations of Tigriopus californicus.</title>
        <authorList>
            <person name="Barreto F.S."/>
            <person name="Watson E.T."/>
            <person name="Lima T.G."/>
            <person name="Willett C.S."/>
            <person name="Edmands S."/>
            <person name="Li W."/>
            <person name="Burton R.S."/>
        </authorList>
    </citation>
    <scope>NUCLEOTIDE SEQUENCE [LARGE SCALE GENOMIC DNA]</scope>
    <source>
        <strain evidence="11 12">San Diego</strain>
    </source>
</reference>
<gene>
    <name evidence="11" type="ORF">TCAL_11544</name>
</gene>
<evidence type="ECO:0000256" key="8">
    <source>
        <dbReference type="SAM" id="Phobius"/>
    </source>
</evidence>
<evidence type="ECO:0000256" key="3">
    <source>
        <dbReference type="ARBA" id="ARBA00022630"/>
    </source>
</evidence>
<accession>A0A553NYT9</accession>
<sequence>MSTTLPGPLGFLLGPVGVFGYLAVFLWPFLKVELDDPVGLPQFDILTPLDSHYDYIVVGGGSSGAVIASRLSENPHVSVLLIEAGGDGSIISDVPAMVATLYGTSMDWNFKSASDGKSCLGMIGGRCSWHRGKAIGGSSNINGMLYNRGNKADFDRWAELGNHGWSYEDVLPFFRKSEDQGNHYYAQDSRYHSVGGPQPVSDPNFETPLAWAFKKAARHLGYTNGDVNGESQFHFTVPQTTTRDGRRFSTAKSFLRHAKSRPNLRILLNAKVTKLVLSKYGVQGVIYKRFGNIASVKCRREVILSAGAIGSPQILMLSGIGPKRLLKKLHIPLYKDLPVGMSMQSHIGTSIVFSLKEPVSFNVARFITNPAHLVAYLKNGRGFLSSPSGFEGFGFIKSGLQNKAWPDLEILMLSGHPSIEGGLLYRGSLNLRDEQFDQYKSIQFEDGFTLIPYNLHPHSRGRIILHSRDSDAKPIIQPNYFHDPRDVQSLIHGIRVSMKLGQAPAFKHFGSELFPVPNPFCKYLPFLSDAYWECVVRHFTYSIHHDTGTCRMGPYDDPYSVVDHQLRVHGVQGLRVADASIMPEITSGHTNAPCIMIGEKAAHMILYE</sequence>
<feature type="domain" description="Glucose-methanol-choline oxidoreductase N-terminal" evidence="9">
    <location>
        <begin position="132"/>
        <end position="155"/>
    </location>
</feature>
<dbReference type="SUPFAM" id="SSF54373">
    <property type="entry name" value="FAD-linked reductases, C-terminal domain"/>
    <property type="match status" value="1"/>
</dbReference>
<organism evidence="11 12">
    <name type="scientific">Tigriopus californicus</name>
    <name type="common">Marine copepod</name>
    <dbReference type="NCBI Taxonomy" id="6832"/>
    <lineage>
        <taxon>Eukaryota</taxon>
        <taxon>Metazoa</taxon>
        <taxon>Ecdysozoa</taxon>
        <taxon>Arthropoda</taxon>
        <taxon>Crustacea</taxon>
        <taxon>Multicrustacea</taxon>
        <taxon>Hexanauplia</taxon>
        <taxon>Copepoda</taxon>
        <taxon>Harpacticoida</taxon>
        <taxon>Harpacticidae</taxon>
        <taxon>Tigriopus</taxon>
    </lineage>
</organism>
<evidence type="ECO:0000256" key="6">
    <source>
        <dbReference type="PIRSR" id="PIRSR000137-2"/>
    </source>
</evidence>
<name>A0A553NYT9_TIGCA</name>
<dbReference type="AlphaFoldDB" id="A0A553NYT9"/>
<evidence type="ECO:0000259" key="10">
    <source>
        <dbReference type="PROSITE" id="PS00624"/>
    </source>
</evidence>
<dbReference type="Pfam" id="PF00732">
    <property type="entry name" value="GMC_oxred_N"/>
    <property type="match status" value="1"/>
</dbReference>
<feature type="binding site" evidence="6">
    <location>
        <position position="272"/>
    </location>
    <ligand>
        <name>FAD</name>
        <dbReference type="ChEBI" id="CHEBI:57692"/>
    </ligand>
</feature>
<proteinExistence type="inferred from homology"/>
<evidence type="ECO:0000259" key="9">
    <source>
        <dbReference type="PROSITE" id="PS00623"/>
    </source>
</evidence>
<keyword evidence="4 6" id="KW-0274">FAD</keyword>
<dbReference type="PROSITE" id="PS00623">
    <property type="entry name" value="GMC_OXRED_1"/>
    <property type="match status" value="1"/>
</dbReference>
<dbReference type="PROSITE" id="PS00624">
    <property type="entry name" value="GMC_OXRED_2"/>
    <property type="match status" value="1"/>
</dbReference>
<dbReference type="PANTHER" id="PTHR11552">
    <property type="entry name" value="GLUCOSE-METHANOL-CHOLINE GMC OXIDOREDUCTASE"/>
    <property type="match status" value="1"/>
</dbReference>
<dbReference type="SUPFAM" id="SSF51905">
    <property type="entry name" value="FAD/NAD(P)-binding domain"/>
    <property type="match status" value="1"/>
</dbReference>
<dbReference type="Pfam" id="PF05199">
    <property type="entry name" value="GMC_oxred_C"/>
    <property type="match status" value="1"/>
</dbReference>
<dbReference type="Proteomes" id="UP000318571">
    <property type="component" value="Chromosome 9"/>
</dbReference>
<dbReference type="InterPro" id="IPR000172">
    <property type="entry name" value="GMC_OxRdtase_N"/>
</dbReference>
<evidence type="ECO:0000313" key="11">
    <source>
        <dbReference type="EMBL" id="TRY70600.1"/>
    </source>
</evidence>
<keyword evidence="3 7" id="KW-0285">Flavoprotein</keyword>
<dbReference type="Gene3D" id="3.50.50.60">
    <property type="entry name" value="FAD/NAD(P)-binding domain"/>
    <property type="match status" value="1"/>
</dbReference>
<dbReference type="OMA" id="SNAHQCC"/>
<dbReference type="Gene3D" id="3.30.560.10">
    <property type="entry name" value="Glucose Oxidase, domain 3"/>
    <property type="match status" value="1"/>
</dbReference>
<dbReference type="STRING" id="6832.A0A553NYT9"/>
<dbReference type="PIRSF" id="PIRSF000137">
    <property type="entry name" value="Alcohol_oxidase"/>
    <property type="match status" value="1"/>
</dbReference>
<dbReference type="InterPro" id="IPR012132">
    <property type="entry name" value="GMC_OxRdtase"/>
</dbReference>
<keyword evidence="8" id="KW-1133">Transmembrane helix</keyword>
<dbReference type="GO" id="GO:0016614">
    <property type="term" value="F:oxidoreductase activity, acting on CH-OH group of donors"/>
    <property type="evidence" value="ECO:0007669"/>
    <property type="project" value="InterPro"/>
</dbReference>
<feature type="active site" description="Proton acceptor" evidence="5">
    <location>
        <position position="589"/>
    </location>
</feature>
<feature type="transmembrane region" description="Helical" evidence="8">
    <location>
        <begin position="9"/>
        <end position="30"/>
    </location>
</feature>
<dbReference type="GO" id="GO:0050660">
    <property type="term" value="F:flavin adenine dinucleotide binding"/>
    <property type="evidence" value="ECO:0007669"/>
    <property type="project" value="InterPro"/>
</dbReference>
<dbReference type="PANTHER" id="PTHR11552:SF147">
    <property type="entry name" value="CHOLINE DEHYDROGENASE, MITOCHONDRIAL"/>
    <property type="match status" value="1"/>
</dbReference>
<evidence type="ECO:0000256" key="7">
    <source>
        <dbReference type="RuleBase" id="RU003968"/>
    </source>
</evidence>
<evidence type="ECO:0000256" key="4">
    <source>
        <dbReference type="ARBA" id="ARBA00022827"/>
    </source>
</evidence>
<dbReference type="InterPro" id="IPR036188">
    <property type="entry name" value="FAD/NAD-bd_sf"/>
</dbReference>
<keyword evidence="12" id="KW-1185">Reference proteome</keyword>
<dbReference type="InterPro" id="IPR007867">
    <property type="entry name" value="GMC_OxRtase_C"/>
</dbReference>
<dbReference type="OrthoDB" id="269227at2759"/>
<evidence type="ECO:0000313" key="12">
    <source>
        <dbReference type="Proteomes" id="UP000318571"/>
    </source>
</evidence>
<dbReference type="EMBL" id="VCGU01000009">
    <property type="protein sequence ID" value="TRY70600.1"/>
    <property type="molecule type" value="Genomic_DNA"/>
</dbReference>
<comment type="cofactor">
    <cofactor evidence="1 6">
        <name>FAD</name>
        <dbReference type="ChEBI" id="CHEBI:57692"/>
    </cofactor>
</comment>
<evidence type="ECO:0000256" key="5">
    <source>
        <dbReference type="PIRSR" id="PIRSR000137-1"/>
    </source>
</evidence>
<feature type="active site" description="Proton donor" evidence="5">
    <location>
        <position position="545"/>
    </location>
</feature>
<comment type="caution">
    <text evidence="11">The sequence shown here is derived from an EMBL/GenBank/DDBJ whole genome shotgun (WGS) entry which is preliminary data.</text>
</comment>